<keyword evidence="2" id="KW-1185">Reference proteome</keyword>
<evidence type="ECO:0000313" key="1">
    <source>
        <dbReference type="EMBL" id="KAJ1346229.1"/>
    </source>
</evidence>
<name>A0AAD5MLI1_PARTN</name>
<dbReference type="EMBL" id="JAHQIW010000152">
    <property type="protein sequence ID" value="KAJ1346229.1"/>
    <property type="molecule type" value="Genomic_DNA"/>
</dbReference>
<gene>
    <name evidence="1" type="ORF">KIN20_000981</name>
</gene>
<organism evidence="1 2">
    <name type="scientific">Parelaphostrongylus tenuis</name>
    <name type="common">Meningeal worm</name>
    <dbReference type="NCBI Taxonomy" id="148309"/>
    <lineage>
        <taxon>Eukaryota</taxon>
        <taxon>Metazoa</taxon>
        <taxon>Ecdysozoa</taxon>
        <taxon>Nematoda</taxon>
        <taxon>Chromadorea</taxon>
        <taxon>Rhabditida</taxon>
        <taxon>Rhabditina</taxon>
        <taxon>Rhabditomorpha</taxon>
        <taxon>Strongyloidea</taxon>
        <taxon>Metastrongylidae</taxon>
        <taxon>Parelaphostrongylus</taxon>
    </lineage>
</organism>
<reference evidence="1" key="1">
    <citation type="submission" date="2021-06" db="EMBL/GenBank/DDBJ databases">
        <title>Parelaphostrongylus tenuis whole genome reference sequence.</title>
        <authorList>
            <person name="Garwood T.J."/>
            <person name="Larsen P.A."/>
            <person name="Fountain-Jones N.M."/>
            <person name="Garbe J.R."/>
            <person name="Macchietto M.G."/>
            <person name="Kania S.A."/>
            <person name="Gerhold R.W."/>
            <person name="Richards J.E."/>
            <person name="Wolf T.M."/>
        </authorList>
    </citation>
    <scope>NUCLEOTIDE SEQUENCE</scope>
    <source>
        <strain evidence="1">MNPRO001-30</strain>
        <tissue evidence="1">Meninges</tissue>
    </source>
</reference>
<evidence type="ECO:0000313" key="2">
    <source>
        <dbReference type="Proteomes" id="UP001196413"/>
    </source>
</evidence>
<protein>
    <submittedName>
        <fullName evidence="1">Uncharacterized protein</fullName>
    </submittedName>
</protein>
<dbReference type="AlphaFoldDB" id="A0AAD5MLI1"/>
<comment type="caution">
    <text evidence="1">The sequence shown here is derived from an EMBL/GenBank/DDBJ whole genome shotgun (WGS) entry which is preliminary data.</text>
</comment>
<proteinExistence type="predicted"/>
<accession>A0AAD5MLI1</accession>
<dbReference type="Proteomes" id="UP001196413">
    <property type="component" value="Unassembled WGS sequence"/>
</dbReference>
<sequence length="86" mass="9941">MTIATNQKVAIFMRMSTCRNDSAGYQEEVADLMPYHDTSQRSFAATFWCLFALKQRSTVACETKCYKWQQVLNNSGESSRDHYVRS</sequence>